<evidence type="ECO:0000313" key="3">
    <source>
        <dbReference type="Proteomes" id="UP000245051"/>
    </source>
</evidence>
<name>A0ABM6VEP2_9ACTN</name>
<reference evidence="2 3" key="1">
    <citation type="submission" date="2018-05" db="EMBL/GenBank/DDBJ databases">
        <title>Complete genome sequence of the Type Strain of Streptomyces spongiicola HNM0071, the producer of staurosporine.</title>
        <authorList>
            <person name="Zhou S."/>
            <person name="Huang X."/>
        </authorList>
    </citation>
    <scope>NUCLEOTIDE SEQUENCE [LARGE SCALE GENOMIC DNA]</scope>
    <source>
        <strain evidence="2 3">HNM0071</strain>
    </source>
</reference>
<sequence>MAPGSRGASYGLIGLVMTYPGLASLGIVRGPLRRVAARFPNAPMVFMGCLIGAFLVGRPFPLFRQLFRDAAESRNVLYGAAVFGLQTLGNIVVTAVLLLVVTGLFCDRLHHWMSAKPSRASALMAAAFIAAGVFGALGRLRATTNGPGRRPERHARRSRWHEVPTALDVRRSRPRLR</sequence>
<feature type="transmembrane region" description="Helical" evidence="1">
    <location>
        <begin position="120"/>
        <end position="140"/>
    </location>
</feature>
<feature type="transmembrane region" description="Helical" evidence="1">
    <location>
        <begin position="75"/>
        <end position="100"/>
    </location>
</feature>
<evidence type="ECO:0000256" key="1">
    <source>
        <dbReference type="SAM" id="Phobius"/>
    </source>
</evidence>
<feature type="transmembrane region" description="Helical" evidence="1">
    <location>
        <begin position="44"/>
        <end position="63"/>
    </location>
</feature>
<organism evidence="2 3">
    <name type="scientific">Streptomyces spongiicola</name>
    <dbReference type="NCBI Taxonomy" id="1690221"/>
    <lineage>
        <taxon>Bacteria</taxon>
        <taxon>Bacillati</taxon>
        <taxon>Actinomycetota</taxon>
        <taxon>Actinomycetes</taxon>
        <taxon>Kitasatosporales</taxon>
        <taxon>Streptomycetaceae</taxon>
        <taxon>Streptomyces</taxon>
    </lineage>
</organism>
<dbReference type="RefSeq" id="WP_109297419.1">
    <property type="nucleotide sequence ID" value="NZ_CP029254.1"/>
</dbReference>
<dbReference type="EMBL" id="CP029254">
    <property type="protein sequence ID" value="AWK12590.1"/>
    <property type="molecule type" value="Genomic_DNA"/>
</dbReference>
<accession>A0ABM6VEP2</accession>
<keyword evidence="1" id="KW-0812">Transmembrane</keyword>
<feature type="transmembrane region" description="Helical" evidence="1">
    <location>
        <begin position="12"/>
        <end position="32"/>
    </location>
</feature>
<keyword evidence="1" id="KW-0472">Membrane</keyword>
<keyword evidence="3" id="KW-1185">Reference proteome</keyword>
<evidence type="ECO:0000313" key="2">
    <source>
        <dbReference type="EMBL" id="AWK12590.1"/>
    </source>
</evidence>
<gene>
    <name evidence="2" type="ORF">DDQ41_30870</name>
</gene>
<keyword evidence="1" id="KW-1133">Transmembrane helix</keyword>
<protein>
    <submittedName>
        <fullName evidence="2">Uncharacterized protein</fullName>
    </submittedName>
</protein>
<dbReference type="Proteomes" id="UP000245051">
    <property type="component" value="Chromosome"/>
</dbReference>
<proteinExistence type="predicted"/>